<evidence type="ECO:0000313" key="3">
    <source>
        <dbReference type="Proteomes" id="UP000036403"/>
    </source>
</evidence>
<gene>
    <name evidence="2" type="ORF">RF55_21206</name>
</gene>
<protein>
    <submittedName>
        <fullName evidence="2">Divalent ion symporter</fullName>
    </submittedName>
</protein>
<sequence length="149" mass="16140">MENFGTKGPQNRSIRITKELAGQSRTKGGGQNKAEQREEAKTKPNTKFSSIVRSQPHLTSPHLTTPHLTSPHHTLQPEAAPLSPVPGTSREGLDDGSSTGEPVRYKSVTRVVECGPEGKRMTKRILVPLDCPVDTEEAVQATQTPRGPV</sequence>
<proteinExistence type="predicted"/>
<evidence type="ECO:0000313" key="2">
    <source>
        <dbReference type="EMBL" id="KMQ83005.1"/>
    </source>
</evidence>
<feature type="region of interest" description="Disordered" evidence="1">
    <location>
        <begin position="1"/>
        <end position="107"/>
    </location>
</feature>
<organism evidence="2 3">
    <name type="scientific">Lasius niger</name>
    <name type="common">Black garden ant</name>
    <dbReference type="NCBI Taxonomy" id="67767"/>
    <lineage>
        <taxon>Eukaryota</taxon>
        <taxon>Metazoa</taxon>
        <taxon>Ecdysozoa</taxon>
        <taxon>Arthropoda</taxon>
        <taxon>Hexapoda</taxon>
        <taxon>Insecta</taxon>
        <taxon>Pterygota</taxon>
        <taxon>Neoptera</taxon>
        <taxon>Endopterygota</taxon>
        <taxon>Hymenoptera</taxon>
        <taxon>Apocrita</taxon>
        <taxon>Aculeata</taxon>
        <taxon>Formicoidea</taxon>
        <taxon>Formicidae</taxon>
        <taxon>Formicinae</taxon>
        <taxon>Lasius</taxon>
        <taxon>Lasius</taxon>
    </lineage>
</organism>
<keyword evidence="3" id="KW-1185">Reference proteome</keyword>
<feature type="compositionally biased region" description="Low complexity" evidence="1">
    <location>
        <begin position="55"/>
        <end position="77"/>
    </location>
</feature>
<accession>A0A0J7MR30</accession>
<reference evidence="2 3" key="1">
    <citation type="submission" date="2015-04" db="EMBL/GenBank/DDBJ databases">
        <title>Lasius niger genome sequencing.</title>
        <authorList>
            <person name="Konorov E.A."/>
            <person name="Nikitin M.A."/>
            <person name="Kirill M.V."/>
            <person name="Chang P."/>
        </authorList>
    </citation>
    <scope>NUCLEOTIDE SEQUENCE [LARGE SCALE GENOMIC DNA]</scope>
    <source>
        <tissue evidence="2">Whole</tissue>
    </source>
</reference>
<comment type="caution">
    <text evidence="2">The sequence shown here is derived from an EMBL/GenBank/DDBJ whole genome shotgun (WGS) entry which is preliminary data.</text>
</comment>
<dbReference type="Proteomes" id="UP000036403">
    <property type="component" value="Unassembled WGS sequence"/>
</dbReference>
<name>A0A0J7MR30_LASNI</name>
<feature type="compositionally biased region" description="Polar residues" evidence="1">
    <location>
        <begin position="43"/>
        <end position="53"/>
    </location>
</feature>
<dbReference type="EMBL" id="LBMM01021800">
    <property type="protein sequence ID" value="KMQ83005.1"/>
    <property type="molecule type" value="Genomic_DNA"/>
</dbReference>
<dbReference type="PaxDb" id="67767-A0A0J7MR30"/>
<dbReference type="AlphaFoldDB" id="A0A0J7MR30"/>
<evidence type="ECO:0000256" key="1">
    <source>
        <dbReference type="SAM" id="MobiDB-lite"/>
    </source>
</evidence>